<comment type="caution">
    <text evidence="1">The sequence shown here is derived from an EMBL/GenBank/DDBJ whole genome shotgun (WGS) entry which is preliminary data.</text>
</comment>
<proteinExistence type="predicted"/>
<dbReference type="Pfam" id="PF09573">
    <property type="entry name" value="RE_TaqI"/>
    <property type="match status" value="1"/>
</dbReference>
<dbReference type="EMBL" id="PEZL01000013">
    <property type="protein sequence ID" value="PIS13585.1"/>
    <property type="molecule type" value="Genomic_DNA"/>
</dbReference>
<reference evidence="2" key="1">
    <citation type="submission" date="2017-09" db="EMBL/GenBank/DDBJ databases">
        <title>Depth-based differentiation of microbial function through sediment-hosted aquifers and enrichment of novel symbionts in the deep terrestrial subsurface.</title>
        <authorList>
            <person name="Probst A.J."/>
            <person name="Ladd B."/>
            <person name="Jarett J.K."/>
            <person name="Geller-Mcgrath D.E."/>
            <person name="Sieber C.M.K."/>
            <person name="Emerson J.B."/>
            <person name="Anantharaman K."/>
            <person name="Thomas B.C."/>
            <person name="Malmstrom R."/>
            <person name="Stieglmeier M."/>
            <person name="Klingl A."/>
            <person name="Woyke T."/>
            <person name="Ryan C.M."/>
            <person name="Banfield J.F."/>
        </authorList>
    </citation>
    <scope>NUCLEOTIDE SEQUENCE [LARGE SCALE GENOMIC DNA]</scope>
</reference>
<sequence>MSAELDHQGADIRVEYKSHFLNYQVKKTSYSGVKSNKALPRKQKLEGENIDIFYEVLNSNIFDDPKTKNGDFRLPYKRFVDDKRTERFANGFIVFTKEVFLPKKKEINNS</sequence>
<evidence type="ECO:0000313" key="1">
    <source>
        <dbReference type="EMBL" id="PIS13585.1"/>
    </source>
</evidence>
<protein>
    <submittedName>
        <fullName evidence="1">Uncharacterized protein</fullName>
    </submittedName>
</protein>
<accession>A0A2H0WLW7</accession>
<evidence type="ECO:0000313" key="2">
    <source>
        <dbReference type="Proteomes" id="UP000230353"/>
    </source>
</evidence>
<dbReference type="Proteomes" id="UP000230353">
    <property type="component" value="Unassembled WGS sequence"/>
</dbReference>
<name>A0A2H0WLW7_9BACT</name>
<dbReference type="AlphaFoldDB" id="A0A2H0WLW7"/>
<organism evidence="1 2">
    <name type="scientific">Candidatus Tagabacteria bacterium CG09_land_8_20_14_0_10_41_14</name>
    <dbReference type="NCBI Taxonomy" id="1975021"/>
    <lineage>
        <taxon>Bacteria</taxon>
        <taxon>Candidatus Tagaibacteriota</taxon>
    </lineage>
</organism>
<gene>
    <name evidence="1" type="ORF">COT67_00950</name>
</gene>
<dbReference type="InterPro" id="IPR019073">
    <property type="entry name" value="Restrct_endonuc_II_TaqI"/>
</dbReference>